<dbReference type="Proteomes" id="UP000001075">
    <property type="component" value="Unassembled WGS sequence"/>
</dbReference>
<proteinExistence type="predicted"/>
<evidence type="ECO:0000313" key="3">
    <source>
        <dbReference type="Proteomes" id="UP000001075"/>
    </source>
</evidence>
<dbReference type="AlphaFoldDB" id="G3IFG3"/>
<feature type="region of interest" description="Disordered" evidence="1">
    <location>
        <begin position="1"/>
        <end position="21"/>
    </location>
</feature>
<evidence type="ECO:0000256" key="1">
    <source>
        <dbReference type="SAM" id="MobiDB-lite"/>
    </source>
</evidence>
<evidence type="ECO:0000313" key="2">
    <source>
        <dbReference type="EMBL" id="EGW13932.1"/>
    </source>
</evidence>
<dbReference type="EMBL" id="JH002383">
    <property type="protein sequence ID" value="EGW13932.1"/>
    <property type="molecule type" value="Genomic_DNA"/>
</dbReference>
<organism evidence="2 3">
    <name type="scientific">Cricetulus griseus</name>
    <name type="common">Chinese hamster</name>
    <name type="synonym">Cricetulus barabensis griseus</name>
    <dbReference type="NCBI Taxonomy" id="10029"/>
    <lineage>
        <taxon>Eukaryota</taxon>
        <taxon>Metazoa</taxon>
        <taxon>Chordata</taxon>
        <taxon>Craniata</taxon>
        <taxon>Vertebrata</taxon>
        <taxon>Euteleostomi</taxon>
        <taxon>Mammalia</taxon>
        <taxon>Eutheria</taxon>
        <taxon>Euarchontoglires</taxon>
        <taxon>Glires</taxon>
        <taxon>Rodentia</taxon>
        <taxon>Myomorpha</taxon>
        <taxon>Muroidea</taxon>
        <taxon>Cricetidae</taxon>
        <taxon>Cricetinae</taxon>
        <taxon>Cricetulus</taxon>
    </lineage>
</organism>
<reference evidence="3" key="1">
    <citation type="journal article" date="2011" name="Nat. Biotechnol.">
        <title>The genomic sequence of the Chinese hamster ovary (CHO)-K1 cell line.</title>
        <authorList>
            <person name="Xu X."/>
            <person name="Nagarajan H."/>
            <person name="Lewis N.E."/>
            <person name="Pan S."/>
            <person name="Cai Z."/>
            <person name="Liu X."/>
            <person name="Chen W."/>
            <person name="Xie M."/>
            <person name="Wang W."/>
            <person name="Hammond S."/>
            <person name="Andersen M.R."/>
            <person name="Neff N."/>
            <person name="Passarelli B."/>
            <person name="Koh W."/>
            <person name="Fan H.C."/>
            <person name="Wang J."/>
            <person name="Gui Y."/>
            <person name="Lee K.H."/>
            <person name="Betenbaugh M.J."/>
            <person name="Quake S.R."/>
            <person name="Famili I."/>
            <person name="Palsson B.O."/>
            <person name="Wang J."/>
        </authorList>
    </citation>
    <scope>NUCLEOTIDE SEQUENCE [LARGE SCALE GENOMIC DNA]</scope>
    <source>
        <strain evidence="3">CHO K1 cell line</strain>
    </source>
</reference>
<accession>G3IFG3</accession>
<dbReference type="InParanoid" id="G3IFG3"/>
<gene>
    <name evidence="2" type="ORF">I79_022485</name>
</gene>
<sequence length="68" mass="7573">MYQTRRKEVERGIASIDPGSPATQVSLQLHFSSHKAPMTKNKEGQSPPFLATQNKYLRPPMSRAGKCS</sequence>
<name>G3IFG3_CRIGR</name>
<feature type="region of interest" description="Disordered" evidence="1">
    <location>
        <begin position="33"/>
        <end position="68"/>
    </location>
</feature>
<feature type="compositionally biased region" description="Basic and acidic residues" evidence="1">
    <location>
        <begin position="1"/>
        <end position="11"/>
    </location>
</feature>
<protein>
    <submittedName>
        <fullName evidence="2">Uncharacterized protein</fullName>
    </submittedName>
</protein>